<dbReference type="AlphaFoldDB" id="A0A1A9V008"/>
<proteinExistence type="predicted"/>
<dbReference type="Proteomes" id="UP000078200">
    <property type="component" value="Unassembled WGS sequence"/>
</dbReference>
<keyword evidence="3" id="KW-1185">Reference proteome</keyword>
<dbReference type="STRING" id="7395.A0A1A9V008"/>
<evidence type="ECO:0000313" key="2">
    <source>
        <dbReference type="EnsemblMetazoa" id="GAUT021304-PA"/>
    </source>
</evidence>
<organism evidence="2 3">
    <name type="scientific">Glossina austeni</name>
    <name type="common">Savannah tsetse fly</name>
    <dbReference type="NCBI Taxonomy" id="7395"/>
    <lineage>
        <taxon>Eukaryota</taxon>
        <taxon>Metazoa</taxon>
        <taxon>Ecdysozoa</taxon>
        <taxon>Arthropoda</taxon>
        <taxon>Hexapoda</taxon>
        <taxon>Insecta</taxon>
        <taxon>Pterygota</taxon>
        <taxon>Neoptera</taxon>
        <taxon>Endopterygota</taxon>
        <taxon>Diptera</taxon>
        <taxon>Brachycera</taxon>
        <taxon>Muscomorpha</taxon>
        <taxon>Hippoboscoidea</taxon>
        <taxon>Glossinidae</taxon>
        <taxon>Glossina</taxon>
    </lineage>
</organism>
<feature type="region of interest" description="Disordered" evidence="1">
    <location>
        <begin position="61"/>
        <end position="95"/>
    </location>
</feature>
<accession>A0A1A9V008</accession>
<evidence type="ECO:0000313" key="3">
    <source>
        <dbReference type="Proteomes" id="UP000078200"/>
    </source>
</evidence>
<evidence type="ECO:0000256" key="1">
    <source>
        <dbReference type="SAM" id="MobiDB-lite"/>
    </source>
</evidence>
<dbReference type="EnsemblMetazoa" id="GAUT021304-RA">
    <property type="protein sequence ID" value="GAUT021304-PA"/>
    <property type="gene ID" value="GAUT021304"/>
</dbReference>
<sequence>MVYFRERERSTKQDERVIHDEEFGEENVELVDSEWADFEKFILQLRQRRVSAITMEEELRHTPRQTRVKSHAFYPCPPPADHGQDSDSSSDEDPFGYIDTLVLV</sequence>
<reference evidence="2" key="1">
    <citation type="submission" date="2020-05" db="UniProtKB">
        <authorList>
            <consortium name="EnsemblMetazoa"/>
        </authorList>
    </citation>
    <scope>IDENTIFICATION</scope>
    <source>
        <strain evidence="2">TTRI</strain>
    </source>
</reference>
<protein>
    <submittedName>
        <fullName evidence="2">Uncharacterized protein</fullName>
    </submittedName>
</protein>
<name>A0A1A9V008_GLOAU</name>
<dbReference type="VEuPathDB" id="VectorBase:GAUT021304"/>